<evidence type="ECO:0000313" key="2">
    <source>
        <dbReference type="Proteomes" id="UP000288216"/>
    </source>
</evidence>
<dbReference type="EMBL" id="BFAA01011797">
    <property type="protein sequence ID" value="GCB78515.1"/>
    <property type="molecule type" value="Genomic_DNA"/>
</dbReference>
<evidence type="ECO:0000313" key="1">
    <source>
        <dbReference type="EMBL" id="GCB78515.1"/>
    </source>
</evidence>
<dbReference type="Proteomes" id="UP000288216">
    <property type="component" value="Unassembled WGS sequence"/>
</dbReference>
<reference evidence="1 2" key="1">
    <citation type="journal article" date="2018" name="Nat. Ecol. Evol.">
        <title>Shark genomes provide insights into elasmobranch evolution and the origin of vertebrates.</title>
        <authorList>
            <person name="Hara Y"/>
            <person name="Yamaguchi K"/>
            <person name="Onimaru K"/>
            <person name="Kadota M"/>
            <person name="Koyanagi M"/>
            <person name="Keeley SD"/>
            <person name="Tatsumi K"/>
            <person name="Tanaka K"/>
            <person name="Motone F"/>
            <person name="Kageyama Y"/>
            <person name="Nozu R"/>
            <person name="Adachi N"/>
            <person name="Nishimura O"/>
            <person name="Nakagawa R"/>
            <person name="Tanegashima C"/>
            <person name="Kiyatake I"/>
            <person name="Matsumoto R"/>
            <person name="Murakumo K"/>
            <person name="Nishida K"/>
            <person name="Terakita A"/>
            <person name="Kuratani S"/>
            <person name="Sato K"/>
            <person name="Hyodo S Kuraku.S."/>
        </authorList>
    </citation>
    <scope>NUCLEOTIDE SEQUENCE [LARGE SCALE GENOMIC DNA]</scope>
</reference>
<name>A0A401PZF3_SCYTO</name>
<organism evidence="1 2">
    <name type="scientific">Scyliorhinus torazame</name>
    <name type="common">Cloudy catshark</name>
    <name type="synonym">Catulus torazame</name>
    <dbReference type="NCBI Taxonomy" id="75743"/>
    <lineage>
        <taxon>Eukaryota</taxon>
        <taxon>Metazoa</taxon>
        <taxon>Chordata</taxon>
        <taxon>Craniata</taxon>
        <taxon>Vertebrata</taxon>
        <taxon>Chondrichthyes</taxon>
        <taxon>Elasmobranchii</taxon>
        <taxon>Galeomorphii</taxon>
        <taxon>Galeoidea</taxon>
        <taxon>Carcharhiniformes</taxon>
        <taxon>Scyliorhinidae</taxon>
        <taxon>Scyliorhinus</taxon>
    </lineage>
</organism>
<gene>
    <name evidence="1" type="ORF">scyTo_0017748</name>
</gene>
<dbReference type="AlphaFoldDB" id="A0A401PZF3"/>
<accession>A0A401PZF3</accession>
<protein>
    <submittedName>
        <fullName evidence="1">Uncharacterized protein</fullName>
    </submittedName>
</protein>
<sequence>MTETNELLDEDRPIWLLIFEAEVNDDDEAKEDVDQKKVAYATEEEEQDRHSVKSADYIIFSSISLTTPNYFTRVAFLVVSVICL</sequence>
<keyword evidence="2" id="KW-1185">Reference proteome</keyword>
<comment type="caution">
    <text evidence="1">The sequence shown here is derived from an EMBL/GenBank/DDBJ whole genome shotgun (WGS) entry which is preliminary data.</text>
</comment>
<proteinExistence type="predicted"/>